<feature type="domain" description="GH16" evidence="9">
    <location>
        <begin position="2"/>
        <end position="220"/>
    </location>
</feature>
<evidence type="ECO:0000313" key="11">
    <source>
        <dbReference type="Proteomes" id="UP000829196"/>
    </source>
</evidence>
<dbReference type="GO" id="GO:0042546">
    <property type="term" value="P:cell wall biogenesis"/>
    <property type="evidence" value="ECO:0007669"/>
    <property type="project" value="InterPro"/>
</dbReference>
<evidence type="ECO:0000256" key="1">
    <source>
        <dbReference type="ARBA" id="ARBA00022679"/>
    </source>
</evidence>
<organism evidence="10 11">
    <name type="scientific">Dendrobium nobile</name>
    <name type="common">Orchid</name>
    <dbReference type="NCBI Taxonomy" id="94219"/>
    <lineage>
        <taxon>Eukaryota</taxon>
        <taxon>Viridiplantae</taxon>
        <taxon>Streptophyta</taxon>
        <taxon>Embryophyta</taxon>
        <taxon>Tracheophyta</taxon>
        <taxon>Spermatophyta</taxon>
        <taxon>Magnoliopsida</taxon>
        <taxon>Liliopsida</taxon>
        <taxon>Asparagales</taxon>
        <taxon>Orchidaceae</taxon>
        <taxon>Epidendroideae</taxon>
        <taxon>Malaxideae</taxon>
        <taxon>Dendrobiinae</taxon>
        <taxon>Dendrobium</taxon>
    </lineage>
</organism>
<dbReference type="SUPFAM" id="SSF49899">
    <property type="entry name" value="Concanavalin A-like lectins/glucanases"/>
    <property type="match status" value="1"/>
</dbReference>
<protein>
    <recommendedName>
        <fullName evidence="8">Xyloglucan endotransglucosylase/hydrolase</fullName>
        <ecNumber evidence="8">2.4.1.207</ecNumber>
    </recommendedName>
</protein>
<dbReference type="GO" id="GO:0004553">
    <property type="term" value="F:hydrolase activity, hydrolyzing O-glycosyl compounds"/>
    <property type="evidence" value="ECO:0007669"/>
    <property type="project" value="InterPro"/>
</dbReference>
<dbReference type="GO" id="GO:0048046">
    <property type="term" value="C:apoplast"/>
    <property type="evidence" value="ECO:0007669"/>
    <property type="project" value="UniProtKB-SubCell"/>
</dbReference>
<evidence type="ECO:0000256" key="6">
    <source>
        <dbReference type="PIRSR" id="PIRSR005604-1"/>
    </source>
</evidence>
<dbReference type="PIRSF" id="PIRSF005604">
    <property type="entry name" value="XET"/>
    <property type="match status" value="1"/>
</dbReference>
<keyword evidence="3" id="KW-1015">Disulfide bond</keyword>
<keyword evidence="8" id="KW-0052">Apoplast</keyword>
<evidence type="ECO:0000256" key="8">
    <source>
        <dbReference type="RuleBase" id="RU361120"/>
    </source>
</evidence>
<evidence type="ECO:0000256" key="3">
    <source>
        <dbReference type="ARBA" id="ARBA00023157"/>
    </source>
</evidence>
<dbReference type="OrthoDB" id="4781at2759"/>
<dbReference type="InterPro" id="IPR010713">
    <property type="entry name" value="XET_C"/>
</dbReference>
<keyword evidence="8" id="KW-0964">Secreted</keyword>
<proteinExistence type="inferred from homology"/>
<dbReference type="SMR" id="A0A8T3A1I4"/>
<comment type="similarity">
    <text evidence="8">Belongs to the glycosyl hydrolase 16 family.</text>
</comment>
<keyword evidence="4" id="KW-0325">Glycoprotein</keyword>
<comment type="subcellular location">
    <subcellularLocation>
        <location evidence="8">Secreted</location>
        <location evidence="8">Cell wall</location>
    </subcellularLocation>
    <subcellularLocation>
        <location evidence="8">Secreted</location>
        <location evidence="8">Extracellular space</location>
        <location evidence="8">Apoplast</location>
    </subcellularLocation>
</comment>
<feature type="active site" description="Nucleophile" evidence="6">
    <location>
        <position position="106"/>
    </location>
</feature>
<evidence type="ECO:0000256" key="2">
    <source>
        <dbReference type="ARBA" id="ARBA00022801"/>
    </source>
</evidence>
<evidence type="ECO:0000313" key="10">
    <source>
        <dbReference type="EMBL" id="KAI0488017.1"/>
    </source>
</evidence>
<comment type="function">
    <text evidence="8">Catalyzes xyloglucan endohydrolysis (XEH) and/or endotransglycosylation (XET). Cleaves and religates xyloglucan polymers, an essential constituent of the primary cell wall, and thereby participates in cell wall construction of growing tissues.</text>
</comment>
<dbReference type="InterPro" id="IPR044791">
    <property type="entry name" value="Beta-glucanase/XTH"/>
</dbReference>
<keyword evidence="8" id="KW-0134">Cell wall</keyword>
<dbReference type="GO" id="GO:0010411">
    <property type="term" value="P:xyloglucan metabolic process"/>
    <property type="evidence" value="ECO:0007669"/>
    <property type="project" value="InterPro"/>
</dbReference>
<evidence type="ECO:0000256" key="5">
    <source>
        <dbReference type="ARBA" id="ARBA00023295"/>
    </source>
</evidence>
<keyword evidence="1 8" id="KW-0808">Transferase</keyword>
<feature type="glycosylation site" description="N-linked (GlcNAc...) asparagine" evidence="7">
    <location>
        <position position="114"/>
    </location>
</feature>
<dbReference type="Pfam" id="PF06955">
    <property type="entry name" value="XET_C"/>
    <property type="match status" value="1"/>
</dbReference>
<dbReference type="Proteomes" id="UP000829196">
    <property type="component" value="Unassembled WGS sequence"/>
</dbReference>
<dbReference type="EC" id="2.4.1.207" evidence="8"/>
<dbReference type="InterPro" id="IPR008264">
    <property type="entry name" value="Beta_glucanase"/>
</dbReference>
<dbReference type="PROSITE" id="PS51762">
    <property type="entry name" value="GH16_2"/>
    <property type="match status" value="1"/>
</dbReference>
<dbReference type="FunFam" id="2.60.120.200:FF:000025">
    <property type="entry name" value="Xyloglucan endotransglucosylase/hydrolase"/>
    <property type="match status" value="1"/>
</dbReference>
<keyword evidence="5 8" id="KW-0326">Glycosidase</keyword>
<dbReference type="Pfam" id="PF00722">
    <property type="entry name" value="Glyco_hydro_16"/>
    <property type="match status" value="1"/>
</dbReference>
<keyword evidence="11" id="KW-1185">Reference proteome</keyword>
<name>A0A8T3A1I4_DENNO</name>
<dbReference type="PANTHER" id="PTHR31062">
    <property type="entry name" value="XYLOGLUCAN ENDOTRANSGLUCOSYLASE/HYDROLASE PROTEIN 8-RELATED"/>
    <property type="match status" value="1"/>
</dbReference>
<feature type="active site" description="Proton donor" evidence="6">
    <location>
        <position position="110"/>
    </location>
</feature>
<evidence type="ECO:0000256" key="4">
    <source>
        <dbReference type="ARBA" id="ARBA00023180"/>
    </source>
</evidence>
<keyword evidence="2 8" id="KW-0378">Hydrolase</keyword>
<keyword evidence="8" id="KW-0732">Signal</keyword>
<dbReference type="InterPro" id="IPR008263">
    <property type="entry name" value="GH16_AS"/>
</dbReference>
<evidence type="ECO:0000259" key="9">
    <source>
        <dbReference type="PROSITE" id="PS51762"/>
    </source>
</evidence>
<keyword evidence="8" id="KW-0961">Cell wall biogenesis/degradation</keyword>
<dbReference type="PRINTS" id="PR00737">
    <property type="entry name" value="GLHYDRLASE16"/>
</dbReference>
<gene>
    <name evidence="10" type="ORF">KFK09_027840</name>
</gene>
<comment type="PTM">
    <text evidence="8">Contains at least one intrachain disulfide bond essential for its enzymatic activity.</text>
</comment>
<reference evidence="10" key="1">
    <citation type="journal article" date="2022" name="Front. Genet.">
        <title>Chromosome-Scale Assembly of the Dendrobium nobile Genome Provides Insights Into the Molecular Mechanism of the Biosynthesis of the Medicinal Active Ingredient of Dendrobium.</title>
        <authorList>
            <person name="Xu Q."/>
            <person name="Niu S.-C."/>
            <person name="Li K.-L."/>
            <person name="Zheng P.-J."/>
            <person name="Zhang X.-J."/>
            <person name="Jia Y."/>
            <person name="Liu Y."/>
            <person name="Niu Y.-X."/>
            <person name="Yu L.-H."/>
            <person name="Chen D.-F."/>
            <person name="Zhang G.-Q."/>
        </authorList>
    </citation>
    <scope>NUCLEOTIDE SEQUENCE</scope>
    <source>
        <tissue evidence="10">Leaf</tissue>
    </source>
</reference>
<feature type="signal peptide" evidence="8">
    <location>
        <begin position="1"/>
        <end position="24"/>
    </location>
</feature>
<dbReference type="GO" id="GO:0071555">
    <property type="term" value="P:cell wall organization"/>
    <property type="evidence" value="ECO:0007669"/>
    <property type="project" value="UniProtKB-KW"/>
</dbReference>
<dbReference type="CDD" id="cd02176">
    <property type="entry name" value="GH16_XET"/>
    <property type="match status" value="1"/>
</dbReference>
<sequence length="290" mass="33718">MASWLSPFALVLCLLSSMASFSDSKAFSFDDNFVITGAKDNFKASPDGQVWYLYLDQRKGCGFQTKQRYRFGWFSMKLKLVGGDSAGVVTAYYMCSDLDAGLQRDELDFEFLGNRSGEPYTVQTNLYVGGVGGREMRHMLWFDPTADFHTYSILWNYHHIVFFVDRVAIRVYKNNGKLNSFFPNEKPMYIFSSIWNADDWATRGGLEKTNWKNSPFVSSYKDFSIDACQWEDPYPACVSTTTEHWWDQYEAWSLDDNQLEDFTWVGRNLVIYDYCKDAERYPKLPEECNL</sequence>
<dbReference type="InterPro" id="IPR000757">
    <property type="entry name" value="Beta-glucanase-like"/>
</dbReference>
<dbReference type="InterPro" id="IPR016455">
    <property type="entry name" value="XTH"/>
</dbReference>
<accession>A0A8T3A1I4</accession>
<dbReference type="InterPro" id="IPR013320">
    <property type="entry name" value="ConA-like_dom_sf"/>
</dbReference>
<dbReference type="Gene3D" id="2.60.120.200">
    <property type="match status" value="1"/>
</dbReference>
<dbReference type="EMBL" id="JAGYWB010000019">
    <property type="protein sequence ID" value="KAI0488017.1"/>
    <property type="molecule type" value="Genomic_DNA"/>
</dbReference>
<dbReference type="AlphaFoldDB" id="A0A8T3A1I4"/>
<evidence type="ECO:0000256" key="7">
    <source>
        <dbReference type="PIRSR" id="PIRSR005604-2"/>
    </source>
</evidence>
<dbReference type="PROSITE" id="PS01034">
    <property type="entry name" value="GH16_1"/>
    <property type="match status" value="1"/>
</dbReference>
<comment type="caution">
    <text evidence="10">The sequence shown here is derived from an EMBL/GenBank/DDBJ whole genome shotgun (WGS) entry which is preliminary data.</text>
</comment>
<feature type="chain" id="PRO_5035966554" description="Xyloglucan endotransglucosylase/hydrolase" evidence="8">
    <location>
        <begin position="25"/>
        <end position="290"/>
    </location>
</feature>
<dbReference type="GO" id="GO:0016762">
    <property type="term" value="F:xyloglucan:xyloglucosyl transferase activity"/>
    <property type="evidence" value="ECO:0007669"/>
    <property type="project" value="UniProtKB-EC"/>
</dbReference>